<dbReference type="GeneID" id="93666744"/>
<dbReference type="AlphaFoldDB" id="A0A0U1PVC5"/>
<comment type="caution">
    <text evidence="1">The sequence shown here is derived from an EMBL/GenBank/DDBJ whole genome shotgun (WGS) entry which is preliminary data.</text>
</comment>
<proteinExistence type="predicted"/>
<gene>
    <name evidence="1" type="ORF">VT73_01175</name>
</gene>
<dbReference type="RefSeq" id="WP_060578813.1">
    <property type="nucleotide sequence ID" value="NZ_CP010848.1"/>
</dbReference>
<dbReference type="STRING" id="145458.APU90_09040"/>
<name>A0A0U1PVC5_9MICO</name>
<keyword evidence="2" id="KW-1185">Reference proteome</keyword>
<dbReference type="EMBL" id="LBFI01000011">
    <property type="protein sequence ID" value="KKM46915.1"/>
    <property type="molecule type" value="Genomic_DNA"/>
</dbReference>
<dbReference type="KEGG" id="rtc:APU90_09040"/>
<evidence type="ECO:0000313" key="2">
    <source>
        <dbReference type="Proteomes" id="UP000052979"/>
    </source>
</evidence>
<organism evidence="1 2">
    <name type="scientific">Rathayibacter toxicus</name>
    <dbReference type="NCBI Taxonomy" id="145458"/>
    <lineage>
        <taxon>Bacteria</taxon>
        <taxon>Bacillati</taxon>
        <taxon>Actinomycetota</taxon>
        <taxon>Actinomycetes</taxon>
        <taxon>Micrococcales</taxon>
        <taxon>Microbacteriaceae</taxon>
        <taxon>Rathayibacter</taxon>
    </lineage>
</organism>
<evidence type="ECO:0000313" key="1">
    <source>
        <dbReference type="EMBL" id="KKM46915.1"/>
    </source>
</evidence>
<accession>A0A0U1PVC5</accession>
<reference evidence="1 2" key="1">
    <citation type="submission" date="2015-04" db="EMBL/GenBank/DDBJ databases">
        <title>Draft genome sequence of Rathayibacter toxicus strain FH-142 (AKA 70134 or CS 32), a Western Australian isolate.</title>
        <authorList>
            <consortium name="Consortium for Microbial Forensics and Genomics (microFORGE)"/>
            <person name="Knight B.M."/>
            <person name="Roberts D.P."/>
            <person name="Lin D."/>
            <person name="Hari K."/>
            <person name="Fletcher J."/>
            <person name="Melcher U."/>
            <person name="Blagden T."/>
            <person name="Luster D.G."/>
            <person name="Sechler A.J."/>
            <person name="Schneider W.L."/>
            <person name="Winegar R.A."/>
        </authorList>
    </citation>
    <scope>NUCLEOTIDE SEQUENCE [LARGE SCALE GENOMIC DNA]</scope>
    <source>
        <strain evidence="1 2">FH142</strain>
    </source>
</reference>
<dbReference type="PATRIC" id="fig|145458.8.peg.199"/>
<dbReference type="Proteomes" id="UP000052979">
    <property type="component" value="Unassembled WGS sequence"/>
</dbReference>
<sequence length="78" mass="7864">MAGACSSQPSAGWALGAFLNERLVGGWLVAGLENTLLVISVTGSIGLSVAVTRSDKEIAVTAKETLSTRCRSGSAVVA</sequence>
<protein>
    <submittedName>
        <fullName evidence="1">Uncharacterized protein</fullName>
    </submittedName>
</protein>